<feature type="compositionally biased region" description="Polar residues" evidence="1">
    <location>
        <begin position="140"/>
        <end position="157"/>
    </location>
</feature>
<reference evidence="3" key="1">
    <citation type="submission" date="2021-10" db="EMBL/GenBank/DDBJ databases">
        <authorList>
            <person name="Piombo E."/>
        </authorList>
    </citation>
    <scope>NUCLEOTIDE SEQUENCE</scope>
</reference>
<feature type="domain" description="PD-(D/E)XK nuclease-like" evidence="2">
    <location>
        <begin position="234"/>
        <end position="497"/>
    </location>
</feature>
<feature type="region of interest" description="Disordered" evidence="1">
    <location>
        <begin position="58"/>
        <end position="80"/>
    </location>
</feature>
<dbReference type="Proteomes" id="UP000696573">
    <property type="component" value="Unassembled WGS sequence"/>
</dbReference>
<evidence type="ECO:0000313" key="3">
    <source>
        <dbReference type="EMBL" id="CAH0023418.1"/>
    </source>
</evidence>
<dbReference type="OrthoDB" id="5244165at2759"/>
<dbReference type="Pfam" id="PF20516">
    <property type="entry name" value="PDDEXK_12"/>
    <property type="match status" value="1"/>
</dbReference>
<comment type="caution">
    <text evidence="3">The sequence shown here is derived from an EMBL/GenBank/DDBJ whole genome shotgun (WGS) entry which is preliminary data.</text>
</comment>
<sequence length="510" mass="55867">MHPDAIHAWIQTIVFASPSHDLAFTADEQSRIPADIDDASLNKARSRSIIYSISSPSKRQQLGDVPGGVATDPETTPWRPRRANTVHATDESPASSFAHGEMPPWQSGSCGPPSMAQTSVFTGVLAPPHVATLTMDQRHQSTGSSASSVQRPGSKSPSKQHRRVADLMTLDRPVRFKMEMNMRDALSSDAQGLYNALVRAERGEGILPPTLTDIPGMDPMDISPYMWQQAIAGTDAQSSDSSVADKHRRILDIVKVSHKSSELHRSEASWNTMVHYPLLYELTSSSSVRVEPIMSAQIVPAFRPSFYNQSYDEVSSPSTGFSFSNTDSISSYESNASPSRMNATKSVHKMVDFALTLTPDKDLEALIETFTKSSPTATINQTAYYPLKSRPAPVFIGTKTSAGNVEAANIQLGVWTAAWHASLRSLMRLGGGVERIITLPIIQVINGTWTLMFAVDAQTEIHILDRDFRIGNSSTVFGMYQLQAALSAIIVWMEGEFKGWITRVLQRALS</sequence>
<organism evidence="3 4">
    <name type="scientific">Clonostachys rhizophaga</name>
    <dbReference type="NCBI Taxonomy" id="160324"/>
    <lineage>
        <taxon>Eukaryota</taxon>
        <taxon>Fungi</taxon>
        <taxon>Dikarya</taxon>
        <taxon>Ascomycota</taxon>
        <taxon>Pezizomycotina</taxon>
        <taxon>Sordariomycetes</taxon>
        <taxon>Hypocreomycetidae</taxon>
        <taxon>Hypocreales</taxon>
        <taxon>Bionectriaceae</taxon>
        <taxon>Clonostachys</taxon>
    </lineage>
</organism>
<proteinExistence type="predicted"/>
<dbReference type="EMBL" id="CABFNQ020000692">
    <property type="protein sequence ID" value="CAH0023418.1"/>
    <property type="molecule type" value="Genomic_DNA"/>
</dbReference>
<accession>A0A9N9VE32</accession>
<name>A0A9N9VE32_9HYPO</name>
<evidence type="ECO:0000256" key="1">
    <source>
        <dbReference type="SAM" id="MobiDB-lite"/>
    </source>
</evidence>
<evidence type="ECO:0000313" key="4">
    <source>
        <dbReference type="Proteomes" id="UP000696573"/>
    </source>
</evidence>
<protein>
    <recommendedName>
        <fullName evidence="2">PD-(D/E)XK nuclease-like domain-containing protein</fullName>
    </recommendedName>
</protein>
<evidence type="ECO:0000259" key="2">
    <source>
        <dbReference type="Pfam" id="PF20516"/>
    </source>
</evidence>
<gene>
    <name evidence="3" type="ORF">CRHIZ90672A_00010862</name>
</gene>
<feature type="region of interest" description="Disordered" evidence="1">
    <location>
        <begin position="136"/>
        <end position="164"/>
    </location>
</feature>
<keyword evidence="4" id="KW-1185">Reference proteome</keyword>
<dbReference type="InterPro" id="IPR046797">
    <property type="entry name" value="PDDEXK_12"/>
</dbReference>
<dbReference type="AlphaFoldDB" id="A0A9N9VE32"/>